<keyword evidence="1" id="KW-0812">Transmembrane</keyword>
<feature type="transmembrane region" description="Helical" evidence="1">
    <location>
        <begin position="546"/>
        <end position="570"/>
    </location>
</feature>
<feature type="transmembrane region" description="Helical" evidence="1">
    <location>
        <begin position="450"/>
        <end position="473"/>
    </location>
</feature>
<keyword evidence="1" id="KW-0472">Membrane</keyword>
<evidence type="ECO:0000256" key="1">
    <source>
        <dbReference type="SAM" id="Phobius"/>
    </source>
</evidence>
<gene>
    <name evidence="2" type="ORF">V5R04_09925</name>
</gene>
<proteinExistence type="predicted"/>
<dbReference type="EMBL" id="CP146203">
    <property type="protein sequence ID" value="XBH20553.1"/>
    <property type="molecule type" value="Genomic_DNA"/>
</dbReference>
<feature type="transmembrane region" description="Helical" evidence="1">
    <location>
        <begin position="33"/>
        <end position="52"/>
    </location>
</feature>
<reference evidence="2" key="1">
    <citation type="submission" date="2024-02" db="EMBL/GenBank/DDBJ databases">
        <title>Tomenella chthoni gen. nov. sp. nov., a member of the family Jonesiaceae isolated from bat guano.</title>
        <authorList>
            <person name="Miller S.L."/>
            <person name="King J."/>
            <person name="Sankaranarayanan K."/>
            <person name="Lawson P.A."/>
        </authorList>
    </citation>
    <scope>NUCLEOTIDE SEQUENCE</scope>
    <source>
        <strain evidence="2">BS-20</strain>
    </source>
</reference>
<sequence>MNPQDVTSLKNLRTLPLPVRLTLRDLQSRKRQTGAFAILIAVILGVLTPLIVAPQLSGFSNYARLLLADAPDYKASSTPGSLLIGSVVTSTSTLEEFSGKYPSVTAAADTPIWIPQVSGWIGKPENDFGIALIDSTDPVLSRVFTADSGRLPREVGEVALDLSWFKTPDTSVQLHPIPAIGDELILGTNNHAESVRVVGYFSSTLPKNAAIGPALAVPGSLIQDDSSVASLLLFNSTDLSLEAAKRLASHIGDNEIGKAFAVASDSSTNAFTYAHHVSTTTFDLRLWQTTSSMITLFFALLFVAVLGVPLFTLSTQRRSAEVLQLRRSGASLKTIWLSLLASSLIIAVTAAVLGLIFAFTALAIIFSELPNQLLFTPGIVLTVAGLSFTGAFGSAFIASAIPTSQLLRKIEGPTMNSTSSKTDNRWAWPTVGTGISLLVIGASFEGLVSGSLTSVVLMCTGAVLILVGIYLIIPRIMNRMVSLTGSSPLLVRIAVRELATKPIFSTNAIVPVAFISSVLTTFGIITRQHLLEDNQIRPDTYAMVFPLLWIPIGGALLMVMLALGASLMGLSEIRAARTTLTAMGQDTSDTSLIEGYRAALLVGVGTFVGTIAGMLFAMTILLYRLSADNLEFLPVPGALWAWETYLIVLVIPPIVCYLVGRRIGLRANTELTVHQQHQLV</sequence>
<feature type="transmembrane region" description="Helical" evidence="1">
    <location>
        <begin position="379"/>
        <end position="401"/>
    </location>
</feature>
<evidence type="ECO:0000313" key="2">
    <source>
        <dbReference type="EMBL" id="XBH20553.1"/>
    </source>
</evidence>
<keyword evidence="1" id="KW-1133">Transmembrane helix</keyword>
<feature type="transmembrane region" description="Helical" evidence="1">
    <location>
        <begin position="293"/>
        <end position="313"/>
    </location>
</feature>
<feature type="transmembrane region" description="Helical" evidence="1">
    <location>
        <begin position="334"/>
        <end position="367"/>
    </location>
</feature>
<protein>
    <submittedName>
        <fullName evidence="2">ABC transporter permease</fullName>
    </submittedName>
</protein>
<accession>A0AAU7DTI2</accession>
<name>A0AAU7DTI2_9MICO</name>
<feature type="transmembrane region" description="Helical" evidence="1">
    <location>
        <begin position="598"/>
        <end position="625"/>
    </location>
</feature>
<dbReference type="AlphaFoldDB" id="A0AAU7DTI2"/>
<feature type="transmembrane region" description="Helical" evidence="1">
    <location>
        <begin position="637"/>
        <end position="659"/>
    </location>
</feature>
<feature type="transmembrane region" description="Helical" evidence="1">
    <location>
        <begin position="508"/>
        <end position="526"/>
    </location>
</feature>
<organism evidence="2">
    <name type="scientific">Jonesiaceae bacterium BS-20</name>
    <dbReference type="NCBI Taxonomy" id="3120821"/>
    <lineage>
        <taxon>Bacteria</taxon>
        <taxon>Bacillati</taxon>
        <taxon>Actinomycetota</taxon>
        <taxon>Actinomycetes</taxon>
        <taxon>Micrococcales</taxon>
        <taxon>Jonesiaceae</taxon>
    </lineage>
</organism>
<feature type="transmembrane region" description="Helical" evidence="1">
    <location>
        <begin position="426"/>
        <end position="444"/>
    </location>
</feature>